<organism evidence="3 4">
    <name type="scientific">Phyllosticta citricarpa</name>
    <dbReference type="NCBI Taxonomy" id="55181"/>
    <lineage>
        <taxon>Eukaryota</taxon>
        <taxon>Fungi</taxon>
        <taxon>Dikarya</taxon>
        <taxon>Ascomycota</taxon>
        <taxon>Pezizomycotina</taxon>
        <taxon>Dothideomycetes</taxon>
        <taxon>Dothideomycetes incertae sedis</taxon>
        <taxon>Botryosphaeriales</taxon>
        <taxon>Phyllostictaceae</taxon>
        <taxon>Phyllosticta</taxon>
    </lineage>
</organism>
<keyword evidence="1" id="KW-0175">Coiled coil</keyword>
<proteinExistence type="predicted"/>
<comment type="caution">
    <text evidence="3">The sequence shown here is derived from an EMBL/GenBank/DDBJ whole genome shotgun (WGS) entry which is preliminary data.</text>
</comment>
<feature type="transmembrane region" description="Helical" evidence="2">
    <location>
        <begin position="21"/>
        <end position="43"/>
    </location>
</feature>
<evidence type="ECO:0000313" key="3">
    <source>
        <dbReference type="EMBL" id="KAK7555718.1"/>
    </source>
</evidence>
<sequence>MIRGRERGGRSLRHPRLSAAGLLSCSLAPVCCFALSFMGLGAIKEVVDLVSLLNAEYMLDRFFLRRPGYSPSFALSSSLVGLSSFLPFVNLLNEAVDLSNADSEAAKAQSEADALNTVSNLRQQIVGKNGEINDRKTQNLEQSTTIGHLNEEISGLKVRVQELTTDKAELETNNGNLITKKENKAAELANASRDHSHELANNESSLNQKDLEIKNEKAVRESAEKEGIRLNSPGRGTQELEKARTEARAAQKKLVDANKAPKTTEGKLDKCQQDLEKEQRLLRDSDERLEEAKAEVSSTNQTWGETNDTLIKAKGELEKERIQHNTAKTTSKDQGAQIEDFEQKNKQLDEDVTSLKGNVARQDHVILQLLRRIKIACDCANTVELNFIKFPVLIVSNAMTVSEAVKNNSLDQFQKPWIRYDNAFEKKKKNDLISLRKELRQSETANDSEIPGCRRKSMGHGRLLGFRAFRGSVCTKDSM</sequence>
<name>A0ABR1MPQ2_9PEZI</name>
<keyword evidence="2" id="KW-0812">Transmembrane</keyword>
<gene>
    <name evidence="3" type="ORF">IWX46DRAFT_659476</name>
</gene>
<feature type="coiled-coil region" evidence="1">
    <location>
        <begin position="331"/>
        <end position="358"/>
    </location>
</feature>
<keyword evidence="2" id="KW-1133">Transmembrane helix</keyword>
<dbReference type="EMBL" id="JBBPDW010000002">
    <property type="protein sequence ID" value="KAK7555718.1"/>
    <property type="molecule type" value="Genomic_DNA"/>
</dbReference>
<keyword evidence="2" id="KW-0472">Membrane</keyword>
<evidence type="ECO:0000313" key="4">
    <source>
        <dbReference type="Proteomes" id="UP001365128"/>
    </source>
</evidence>
<feature type="coiled-coil region" evidence="1">
    <location>
        <begin position="206"/>
        <end position="302"/>
    </location>
</feature>
<evidence type="ECO:0000256" key="2">
    <source>
        <dbReference type="SAM" id="Phobius"/>
    </source>
</evidence>
<feature type="coiled-coil region" evidence="1">
    <location>
        <begin position="153"/>
        <end position="180"/>
    </location>
</feature>
<accession>A0ABR1MPQ2</accession>
<evidence type="ECO:0000256" key="1">
    <source>
        <dbReference type="SAM" id="Coils"/>
    </source>
</evidence>
<dbReference type="Proteomes" id="UP001365128">
    <property type="component" value="Unassembled WGS sequence"/>
</dbReference>
<protein>
    <submittedName>
        <fullName evidence="3">Uncharacterized protein</fullName>
    </submittedName>
</protein>
<keyword evidence="4" id="KW-1185">Reference proteome</keyword>
<reference evidence="3 4" key="1">
    <citation type="submission" date="2024-04" db="EMBL/GenBank/DDBJ databases">
        <title>Phyllosticta paracitricarpa is synonymous to the EU quarantine fungus P. citricarpa based on phylogenomic analyses.</title>
        <authorList>
            <consortium name="Lawrence Berkeley National Laboratory"/>
            <person name="Van Ingen-Buijs V.A."/>
            <person name="Van Westerhoven A.C."/>
            <person name="Haridas S."/>
            <person name="Skiadas P."/>
            <person name="Martin F."/>
            <person name="Groenewald J.Z."/>
            <person name="Crous P.W."/>
            <person name="Seidl M.F."/>
        </authorList>
    </citation>
    <scope>NUCLEOTIDE SEQUENCE [LARGE SCALE GENOMIC DNA]</scope>
    <source>
        <strain evidence="3 4">CBS 122670</strain>
    </source>
</reference>